<protein>
    <submittedName>
        <fullName evidence="2">Uncharacterized protein</fullName>
    </submittedName>
</protein>
<feature type="region of interest" description="Disordered" evidence="1">
    <location>
        <begin position="108"/>
        <end position="146"/>
    </location>
</feature>
<dbReference type="Proteomes" id="UP001235939">
    <property type="component" value="Chromosome 17"/>
</dbReference>
<name>A0ABY6LGN4_9ARAC</name>
<sequence length="146" mass="16093">MEKADHPENISLFNKQGNSQASYSTLKPRAEKNSTINLKLEAKEIFMDDHRALIKDDVGKSGSTTEECNVRTTAVDQVHNILGGIIYCQNGCRSTGFDVIYHPTCDTSVQNDHQQTTESAESKRSLTVTMPSPHNHTPTSLTTVVS</sequence>
<feature type="region of interest" description="Disordered" evidence="1">
    <location>
        <begin position="1"/>
        <end position="22"/>
    </location>
</feature>
<accession>A0ABY6LGN4</accession>
<evidence type="ECO:0000313" key="2">
    <source>
        <dbReference type="EMBL" id="UYV78860.1"/>
    </source>
</evidence>
<feature type="compositionally biased region" description="Polar residues" evidence="1">
    <location>
        <begin position="11"/>
        <end position="22"/>
    </location>
</feature>
<proteinExistence type="predicted"/>
<keyword evidence="3" id="KW-1185">Reference proteome</keyword>
<reference evidence="2 3" key="1">
    <citation type="submission" date="2022-01" db="EMBL/GenBank/DDBJ databases">
        <title>A chromosomal length assembly of Cordylochernes scorpioides.</title>
        <authorList>
            <person name="Zeh D."/>
            <person name="Zeh J."/>
        </authorList>
    </citation>
    <scope>NUCLEOTIDE SEQUENCE [LARGE SCALE GENOMIC DNA]</scope>
    <source>
        <strain evidence="2">IN4F17</strain>
        <tissue evidence="2">Whole Body</tissue>
    </source>
</reference>
<dbReference type="EMBL" id="CP092879">
    <property type="protein sequence ID" value="UYV78860.1"/>
    <property type="molecule type" value="Genomic_DNA"/>
</dbReference>
<organism evidence="2 3">
    <name type="scientific">Cordylochernes scorpioides</name>
    <dbReference type="NCBI Taxonomy" id="51811"/>
    <lineage>
        <taxon>Eukaryota</taxon>
        <taxon>Metazoa</taxon>
        <taxon>Ecdysozoa</taxon>
        <taxon>Arthropoda</taxon>
        <taxon>Chelicerata</taxon>
        <taxon>Arachnida</taxon>
        <taxon>Pseudoscorpiones</taxon>
        <taxon>Cheliferoidea</taxon>
        <taxon>Chernetidae</taxon>
        <taxon>Cordylochernes</taxon>
    </lineage>
</organism>
<evidence type="ECO:0000313" key="3">
    <source>
        <dbReference type="Proteomes" id="UP001235939"/>
    </source>
</evidence>
<gene>
    <name evidence="2" type="ORF">LAZ67_17000029</name>
</gene>
<evidence type="ECO:0000256" key="1">
    <source>
        <dbReference type="SAM" id="MobiDB-lite"/>
    </source>
</evidence>